<feature type="DNA-binding region" description="Homeobox" evidence="5">
    <location>
        <begin position="274"/>
        <end position="324"/>
    </location>
</feature>
<feature type="compositionally biased region" description="Polar residues" evidence="7">
    <location>
        <begin position="333"/>
        <end position="347"/>
    </location>
</feature>
<dbReference type="Pfam" id="PF16878">
    <property type="entry name" value="SIX1_SD"/>
    <property type="match status" value="1"/>
</dbReference>
<dbReference type="GO" id="GO:0000978">
    <property type="term" value="F:RNA polymerase II cis-regulatory region sequence-specific DNA binding"/>
    <property type="evidence" value="ECO:0007669"/>
    <property type="project" value="TreeGrafter"/>
</dbReference>
<protein>
    <recommendedName>
        <fullName evidence="8">Homeobox domain-containing protein</fullName>
    </recommendedName>
</protein>
<sequence length="423" mass="48639">MLADQFHLKDDLCASDLCVEAVRTMPACFTDSHQVTLPSLVSTTGDGNVGNNHQHLISQANYQSGHAIRYYQPLMEHYPLNRYSSLNQKRESVITFSSNAHASLKSSYLEALDLDDDKTRSLLGNNGSSGHKLNNNKYKCGNQVMIDGFPFTVDQVVCICQVLQKSDVHKLEKFIYNLPADNKLTKNELILRARAIASYHSGNYKEVYDLLENNNFSVKYHQELQNLWNNAHYKEHELKRGHPPGAVEKYRIRKKFQFPRTIWDGEEYVYCFKEKNRRILKEFYQKCNLPTQEDKLKLSSQTQLTVVQISNWFKNRRQRDRQPNHEHDKISSDTHSNVTNDSSSVATPSPPITVAQSFSVPESLVTAVTIGQSHQHHHHHHHPHGHHQQEPMSISEHENNFCLLGGHTQSSSSHRSPYYFLPQ</sequence>
<dbReference type="GO" id="GO:0005634">
    <property type="term" value="C:nucleus"/>
    <property type="evidence" value="ECO:0007669"/>
    <property type="project" value="UniProtKB-SubCell"/>
</dbReference>
<dbReference type="Pfam" id="PF00046">
    <property type="entry name" value="Homeodomain"/>
    <property type="match status" value="1"/>
</dbReference>
<dbReference type="EMBL" id="JAPWDV010000007">
    <property type="protein sequence ID" value="KAJ6215287.1"/>
    <property type="molecule type" value="Genomic_DNA"/>
</dbReference>
<accession>A0A9Q0LXY4</accession>
<evidence type="ECO:0000256" key="4">
    <source>
        <dbReference type="ARBA" id="ARBA00023242"/>
    </source>
</evidence>
<feature type="region of interest" description="Disordered" evidence="7">
    <location>
        <begin position="315"/>
        <end position="353"/>
    </location>
</feature>
<dbReference type="Proteomes" id="UP001142055">
    <property type="component" value="Unassembled WGS sequence"/>
</dbReference>
<keyword evidence="4 5" id="KW-0539">Nucleus</keyword>
<evidence type="ECO:0000256" key="6">
    <source>
        <dbReference type="RuleBase" id="RU000682"/>
    </source>
</evidence>
<comment type="subcellular location">
    <subcellularLocation>
        <location evidence="1 5 6">Nucleus</location>
    </subcellularLocation>
</comment>
<dbReference type="InterPro" id="IPR031701">
    <property type="entry name" value="SIX1_SD"/>
</dbReference>
<evidence type="ECO:0000256" key="3">
    <source>
        <dbReference type="ARBA" id="ARBA00023155"/>
    </source>
</evidence>
<feature type="domain" description="Homeobox" evidence="8">
    <location>
        <begin position="272"/>
        <end position="323"/>
    </location>
</feature>
<organism evidence="9 10">
    <name type="scientific">Blomia tropicalis</name>
    <name type="common">Mite</name>
    <dbReference type="NCBI Taxonomy" id="40697"/>
    <lineage>
        <taxon>Eukaryota</taxon>
        <taxon>Metazoa</taxon>
        <taxon>Ecdysozoa</taxon>
        <taxon>Arthropoda</taxon>
        <taxon>Chelicerata</taxon>
        <taxon>Arachnida</taxon>
        <taxon>Acari</taxon>
        <taxon>Acariformes</taxon>
        <taxon>Sarcoptiformes</taxon>
        <taxon>Astigmata</taxon>
        <taxon>Glycyphagoidea</taxon>
        <taxon>Echimyopodidae</taxon>
        <taxon>Blomia</taxon>
    </lineage>
</organism>
<evidence type="ECO:0000256" key="7">
    <source>
        <dbReference type="SAM" id="MobiDB-lite"/>
    </source>
</evidence>
<dbReference type="GO" id="GO:0000981">
    <property type="term" value="F:DNA-binding transcription factor activity, RNA polymerase II-specific"/>
    <property type="evidence" value="ECO:0007669"/>
    <property type="project" value="InterPro"/>
</dbReference>
<dbReference type="CDD" id="cd00086">
    <property type="entry name" value="homeodomain"/>
    <property type="match status" value="1"/>
</dbReference>
<dbReference type="SUPFAM" id="SSF46689">
    <property type="entry name" value="Homeodomain-like"/>
    <property type="match status" value="1"/>
</dbReference>
<dbReference type="PROSITE" id="PS00027">
    <property type="entry name" value="HOMEOBOX_1"/>
    <property type="match status" value="1"/>
</dbReference>
<evidence type="ECO:0000313" key="9">
    <source>
        <dbReference type="EMBL" id="KAJ6215287.1"/>
    </source>
</evidence>
<gene>
    <name evidence="9" type="ORF">RDWZM_010649</name>
</gene>
<feature type="region of interest" description="Disordered" evidence="7">
    <location>
        <begin position="370"/>
        <end position="423"/>
    </location>
</feature>
<dbReference type="AlphaFoldDB" id="A0A9Q0LXY4"/>
<dbReference type="SMART" id="SM00389">
    <property type="entry name" value="HOX"/>
    <property type="match status" value="1"/>
</dbReference>
<evidence type="ECO:0000313" key="10">
    <source>
        <dbReference type="Proteomes" id="UP001142055"/>
    </source>
</evidence>
<dbReference type="PANTHER" id="PTHR10390:SF44">
    <property type="entry name" value="SIX HOMEOBOX 4"/>
    <property type="match status" value="1"/>
</dbReference>
<dbReference type="GO" id="GO:0005667">
    <property type="term" value="C:transcription regulator complex"/>
    <property type="evidence" value="ECO:0007669"/>
    <property type="project" value="TreeGrafter"/>
</dbReference>
<name>A0A9Q0LXY4_BLOTA</name>
<comment type="caution">
    <text evidence="9">The sequence shown here is derived from an EMBL/GenBank/DDBJ whole genome shotgun (WGS) entry which is preliminary data.</text>
</comment>
<feature type="compositionally biased region" description="Basic residues" evidence="7">
    <location>
        <begin position="374"/>
        <end position="386"/>
    </location>
</feature>
<evidence type="ECO:0000256" key="1">
    <source>
        <dbReference type="ARBA" id="ARBA00004123"/>
    </source>
</evidence>
<dbReference type="InterPro" id="IPR009057">
    <property type="entry name" value="Homeodomain-like_sf"/>
</dbReference>
<dbReference type="Gene3D" id="1.10.10.60">
    <property type="entry name" value="Homeodomain-like"/>
    <property type="match status" value="1"/>
</dbReference>
<feature type="compositionally biased region" description="Basic and acidic residues" evidence="7">
    <location>
        <begin position="320"/>
        <end position="332"/>
    </location>
</feature>
<proteinExistence type="predicted"/>
<evidence type="ECO:0000256" key="2">
    <source>
        <dbReference type="ARBA" id="ARBA00023125"/>
    </source>
</evidence>
<evidence type="ECO:0000256" key="5">
    <source>
        <dbReference type="PROSITE-ProRule" id="PRU00108"/>
    </source>
</evidence>
<evidence type="ECO:0000259" key="8">
    <source>
        <dbReference type="PROSITE" id="PS50071"/>
    </source>
</evidence>
<dbReference type="InterPro" id="IPR017970">
    <property type="entry name" value="Homeobox_CS"/>
</dbReference>
<keyword evidence="2 5" id="KW-0238">DNA-binding</keyword>
<dbReference type="PROSITE" id="PS50071">
    <property type="entry name" value="HOMEOBOX_2"/>
    <property type="match status" value="1"/>
</dbReference>
<keyword evidence="3 5" id="KW-0371">Homeobox</keyword>
<dbReference type="PANTHER" id="PTHR10390">
    <property type="entry name" value="HOMEOBOX PROTEIN SIX"/>
    <property type="match status" value="1"/>
</dbReference>
<reference evidence="9" key="1">
    <citation type="submission" date="2022-12" db="EMBL/GenBank/DDBJ databases">
        <title>Genome assemblies of Blomia tropicalis.</title>
        <authorList>
            <person name="Cui Y."/>
        </authorList>
    </citation>
    <scope>NUCLEOTIDE SEQUENCE</scope>
    <source>
        <tissue evidence="9">Adult mites</tissue>
    </source>
</reference>
<dbReference type="InterPro" id="IPR001356">
    <property type="entry name" value="HD"/>
</dbReference>
<keyword evidence="10" id="KW-1185">Reference proteome</keyword>